<keyword evidence="3" id="KW-0963">Cytoplasm</keyword>
<keyword evidence="3" id="KW-0460">Magnesium</keyword>
<dbReference type="InterPro" id="IPR008279">
    <property type="entry name" value="PEP-util_enz_mobile_dom"/>
</dbReference>
<evidence type="ECO:0000313" key="8">
    <source>
        <dbReference type="Proteomes" id="UP000824504"/>
    </source>
</evidence>
<evidence type="ECO:0000259" key="5">
    <source>
        <dbReference type="Pfam" id="PF02896"/>
    </source>
</evidence>
<dbReference type="InterPro" id="IPR008731">
    <property type="entry name" value="PTS_EIN"/>
</dbReference>
<dbReference type="InterPro" id="IPR024692">
    <property type="entry name" value="PTS_EI"/>
</dbReference>
<sequence>MSLHGIGVSPGAAHGPAVLVHTTLISPPGARTSDPEGSLQQVVDALEAVALELESRLATAPEAVRPVLEATAMMARDPGLVSGAEIHVADGHGPVDALHLAIEEYCGMLASLGDSYLAERQSDLRDIFQRAAAAMLGLPVPGIPSLRVPSVIIAHDLSPADTATLARDLVLGIITEAGGPTSHTAIIAAQLGIPAVVQAAGVLSAAPGRVGLDGSSGLVITDPTPEAAESLVARDRARIELQADGVGPGTTSDGHRVQVLANIGTLDDALLAARADVEGVGLFRTEFLFPDREQPPSVAEQTEAYTRVFDAFAGRKVVVRTLDAGADKPLAFANLGEEANPALGVRGLRLHRELRHLLDDQLEALAAARRSTSADVWVMAPMVATPSEASWFADLGRAAGLPTVGTMIEVPAAALRSGQVLADCDFASIGTNDLSQYLFAADRMDGRLAPLLSGWQPALWSTIRACVDGADGKPVGICGEIAGDPLLALVATGAGVSSLSMATARTGLVRAALRRHDLATCTAMLQAVLESASPEEARHAVMALVDKDLAAVLA</sequence>
<evidence type="ECO:0000259" key="6">
    <source>
        <dbReference type="Pfam" id="PF05524"/>
    </source>
</evidence>
<feature type="domain" description="PEP-utilising enzyme mobile" evidence="4">
    <location>
        <begin position="149"/>
        <end position="217"/>
    </location>
</feature>
<comment type="cofactor">
    <cofactor evidence="3">
        <name>Mg(2+)</name>
        <dbReference type="ChEBI" id="CHEBI:18420"/>
    </cofactor>
</comment>
<evidence type="ECO:0000256" key="1">
    <source>
        <dbReference type="ARBA" id="ARBA00016544"/>
    </source>
</evidence>
<keyword evidence="3" id="KW-0418">Kinase</keyword>
<dbReference type="PANTHER" id="PTHR46244:SF3">
    <property type="entry name" value="PHOSPHOENOLPYRUVATE-PROTEIN PHOSPHOTRANSFERASE"/>
    <property type="match status" value="1"/>
</dbReference>
<keyword evidence="3" id="KW-0598">Phosphotransferase system</keyword>
<dbReference type="RefSeq" id="WP_219083357.1">
    <property type="nucleotide sequence ID" value="NZ_CP079216.1"/>
</dbReference>
<protein>
    <recommendedName>
        <fullName evidence="1 3">Phosphoenolpyruvate-protein phosphotransferase</fullName>
        <ecNumber evidence="3">2.7.3.9</ecNumber>
    </recommendedName>
    <alternativeName>
        <fullName evidence="2 3">Phosphotransferase system, enzyme I</fullName>
    </alternativeName>
</protein>
<comment type="subcellular location">
    <subcellularLocation>
        <location evidence="3">Cytoplasm</location>
    </subcellularLocation>
</comment>
<dbReference type="Pfam" id="PF00391">
    <property type="entry name" value="PEP-utilizers"/>
    <property type="match status" value="1"/>
</dbReference>
<keyword evidence="3" id="KW-0762">Sugar transport</keyword>
<comment type="catalytic activity">
    <reaction evidence="3">
        <text>L-histidyl-[protein] + phosphoenolpyruvate = N(pros)-phospho-L-histidyl-[protein] + pyruvate</text>
        <dbReference type="Rhea" id="RHEA:23880"/>
        <dbReference type="Rhea" id="RHEA-COMP:9745"/>
        <dbReference type="Rhea" id="RHEA-COMP:9746"/>
        <dbReference type="ChEBI" id="CHEBI:15361"/>
        <dbReference type="ChEBI" id="CHEBI:29979"/>
        <dbReference type="ChEBI" id="CHEBI:58702"/>
        <dbReference type="ChEBI" id="CHEBI:64837"/>
        <dbReference type="EC" id="2.7.3.9"/>
    </reaction>
</comment>
<dbReference type="EC" id="2.7.3.9" evidence="3"/>
<comment type="similarity">
    <text evidence="3">Belongs to the PEP-utilizing enzyme family.</text>
</comment>
<comment type="function">
    <text evidence="3">General (non sugar-specific) component of the phosphoenolpyruvate-dependent sugar phosphotransferase system (sugar PTS). This major carbohydrate active-transport system catalyzes the phosphorylation of incoming sugar substrates concomitantly with their translocation across the cell membrane. Enzyme I transfers the phosphoryl group from phosphoenolpyruvate (PEP) to the phosphoryl carrier protein (HPr).</text>
</comment>
<dbReference type="PANTHER" id="PTHR46244">
    <property type="entry name" value="PHOSPHOENOLPYRUVATE-PROTEIN PHOSPHOTRANSFERASE"/>
    <property type="match status" value="1"/>
</dbReference>
<dbReference type="EMBL" id="CP079216">
    <property type="protein sequence ID" value="QXT63442.1"/>
    <property type="molecule type" value="Genomic_DNA"/>
</dbReference>
<gene>
    <name evidence="7" type="ORF">KDB89_02885</name>
</gene>
<dbReference type="Proteomes" id="UP000824504">
    <property type="component" value="Chromosome"/>
</dbReference>
<name>A0ABX8SJ81_9ACTN</name>
<proteinExistence type="inferred from homology"/>
<dbReference type="InterPro" id="IPR000121">
    <property type="entry name" value="PEP_util_C"/>
</dbReference>
<keyword evidence="3" id="KW-0808">Transferase</keyword>
<dbReference type="Pfam" id="PF02896">
    <property type="entry name" value="PEP-utilizers_C"/>
    <property type="match status" value="1"/>
</dbReference>
<organism evidence="7 8">
    <name type="scientific">Tessaracoccus palaemonis</name>
    <dbReference type="NCBI Taxonomy" id="2829499"/>
    <lineage>
        <taxon>Bacteria</taxon>
        <taxon>Bacillati</taxon>
        <taxon>Actinomycetota</taxon>
        <taxon>Actinomycetes</taxon>
        <taxon>Propionibacteriales</taxon>
        <taxon>Propionibacteriaceae</taxon>
        <taxon>Tessaracoccus</taxon>
    </lineage>
</organism>
<evidence type="ECO:0000256" key="3">
    <source>
        <dbReference type="PIRNR" id="PIRNR000732"/>
    </source>
</evidence>
<reference evidence="7 8" key="1">
    <citation type="submission" date="2021-07" db="EMBL/GenBank/DDBJ databases">
        <title>complete genome sequencing of Tessaracoccus sp.J1M15.</title>
        <authorList>
            <person name="Bae J.-W."/>
            <person name="Kim D.-y."/>
        </authorList>
    </citation>
    <scope>NUCLEOTIDE SEQUENCE [LARGE SCALE GENOMIC DNA]</scope>
    <source>
        <strain evidence="7 8">J1M15</strain>
    </source>
</reference>
<accession>A0ABX8SJ81</accession>
<dbReference type="InterPro" id="IPR050499">
    <property type="entry name" value="PEP-utilizing_PTS_enzyme"/>
</dbReference>
<evidence type="ECO:0000313" key="7">
    <source>
        <dbReference type="EMBL" id="QXT63442.1"/>
    </source>
</evidence>
<evidence type="ECO:0000259" key="4">
    <source>
        <dbReference type="Pfam" id="PF00391"/>
    </source>
</evidence>
<dbReference type="PIRSF" id="PIRSF000732">
    <property type="entry name" value="PTS_enzyme_I"/>
    <property type="match status" value="1"/>
</dbReference>
<evidence type="ECO:0000256" key="2">
    <source>
        <dbReference type="ARBA" id="ARBA00033235"/>
    </source>
</evidence>
<feature type="domain" description="PEP-utilising enzyme C-terminal" evidence="5">
    <location>
        <begin position="248"/>
        <end position="516"/>
    </location>
</feature>
<dbReference type="Pfam" id="PF05524">
    <property type="entry name" value="PEP-utilisers_N"/>
    <property type="match status" value="1"/>
</dbReference>
<keyword evidence="3" id="KW-0479">Metal-binding</keyword>
<feature type="domain" description="Phosphotransferase system enzyme I N-terminal" evidence="6">
    <location>
        <begin position="4"/>
        <end position="120"/>
    </location>
</feature>
<keyword evidence="8" id="KW-1185">Reference proteome</keyword>
<keyword evidence="3" id="KW-0813">Transport</keyword>